<dbReference type="RefSeq" id="WP_162277452.1">
    <property type="nucleotide sequence ID" value="NZ_FOBB01000001.1"/>
</dbReference>
<dbReference type="GO" id="GO:1990281">
    <property type="term" value="C:efflux pump complex"/>
    <property type="evidence" value="ECO:0007669"/>
    <property type="project" value="TreeGrafter"/>
</dbReference>
<keyword evidence="3" id="KW-0813">Transport</keyword>
<dbReference type="PANTHER" id="PTHR30026:SF20">
    <property type="entry name" value="OUTER MEMBRANE PROTEIN TOLC"/>
    <property type="match status" value="1"/>
</dbReference>
<name>A0A1H7IAQ2_9BACT</name>
<dbReference type="STRING" id="573321.SAMN04488505_101507"/>
<reference evidence="9 10" key="1">
    <citation type="submission" date="2016-10" db="EMBL/GenBank/DDBJ databases">
        <authorList>
            <person name="de Groot N.N."/>
        </authorList>
    </citation>
    <scope>NUCLEOTIDE SEQUENCE [LARGE SCALE GENOMIC DNA]</scope>
    <source>
        <strain evidence="9 10">DSM 21039</strain>
    </source>
</reference>
<keyword evidence="5" id="KW-0812">Transmembrane</keyword>
<dbReference type="GO" id="GO:0009279">
    <property type="term" value="C:cell outer membrane"/>
    <property type="evidence" value="ECO:0007669"/>
    <property type="project" value="UniProtKB-SubCell"/>
</dbReference>
<comment type="similarity">
    <text evidence="2">Belongs to the outer membrane factor (OMF) (TC 1.B.17) family.</text>
</comment>
<dbReference type="PANTHER" id="PTHR30026">
    <property type="entry name" value="OUTER MEMBRANE PROTEIN TOLC"/>
    <property type="match status" value="1"/>
</dbReference>
<evidence type="ECO:0000313" key="10">
    <source>
        <dbReference type="Proteomes" id="UP000198984"/>
    </source>
</evidence>
<dbReference type="AlphaFoldDB" id="A0A1H7IAQ2"/>
<evidence type="ECO:0000256" key="2">
    <source>
        <dbReference type="ARBA" id="ARBA00007613"/>
    </source>
</evidence>
<keyword evidence="8" id="KW-0732">Signal</keyword>
<dbReference type="Pfam" id="PF02321">
    <property type="entry name" value="OEP"/>
    <property type="match status" value="2"/>
</dbReference>
<keyword evidence="6" id="KW-0472">Membrane</keyword>
<sequence>MRSTIIFCTLLLGFMQGYAQQVLTLDQAIDLALKNNYDIRLAQNDAAIYANDYAYANMAFVPRVNATAGRTWSHTRTKQEFANGNKRDTSGIKSNNYTGNVNLNWTLFDGLRMFTSRERLESLRDLGGLALRDQMINTIADIINGYYDIVQQKQQLRNLSEQMSISEERVKLSDAKFQTGLGPKTDLLQSRVDYNAQKAAYLRQQTVISQRKAALNQLMVVAVANTTYEVEDSIPINLELVYGNLQQEIMRNNAALKVAQQNLFISQIDLKTAKGAYFPVVSFNSAYNFSRVNSNAATNSFSPIFNQNGVFNYGFTATIPIFNGLDVKRQVKNAKLNVEYQKLWLENAQTRVSLSIDSTFKNYEYYKQSVTLEEENIGLARENAMVALERFRQGVSTTLEVKLAQQSLQDAFNRLILARYNTKLAETELLRLKGELLKQ</sequence>
<evidence type="ECO:0000256" key="1">
    <source>
        <dbReference type="ARBA" id="ARBA00004442"/>
    </source>
</evidence>
<evidence type="ECO:0000256" key="4">
    <source>
        <dbReference type="ARBA" id="ARBA00022452"/>
    </source>
</evidence>
<evidence type="ECO:0000256" key="6">
    <source>
        <dbReference type="ARBA" id="ARBA00023136"/>
    </source>
</evidence>
<comment type="subcellular location">
    <subcellularLocation>
        <location evidence="1">Cell outer membrane</location>
    </subcellularLocation>
</comment>
<evidence type="ECO:0000256" key="3">
    <source>
        <dbReference type="ARBA" id="ARBA00022448"/>
    </source>
</evidence>
<dbReference type="SUPFAM" id="SSF56954">
    <property type="entry name" value="Outer membrane efflux proteins (OEP)"/>
    <property type="match status" value="1"/>
</dbReference>
<evidence type="ECO:0000256" key="5">
    <source>
        <dbReference type="ARBA" id="ARBA00022692"/>
    </source>
</evidence>
<dbReference type="InterPro" id="IPR003423">
    <property type="entry name" value="OMP_efflux"/>
</dbReference>
<evidence type="ECO:0000313" key="9">
    <source>
        <dbReference type="EMBL" id="SEK59623.1"/>
    </source>
</evidence>
<dbReference type="GO" id="GO:0015562">
    <property type="term" value="F:efflux transmembrane transporter activity"/>
    <property type="evidence" value="ECO:0007669"/>
    <property type="project" value="InterPro"/>
</dbReference>
<evidence type="ECO:0000256" key="7">
    <source>
        <dbReference type="ARBA" id="ARBA00023237"/>
    </source>
</evidence>
<proteinExistence type="inferred from homology"/>
<keyword evidence="10" id="KW-1185">Reference proteome</keyword>
<organism evidence="9 10">
    <name type="scientific">Chitinophaga rupis</name>
    <dbReference type="NCBI Taxonomy" id="573321"/>
    <lineage>
        <taxon>Bacteria</taxon>
        <taxon>Pseudomonadati</taxon>
        <taxon>Bacteroidota</taxon>
        <taxon>Chitinophagia</taxon>
        <taxon>Chitinophagales</taxon>
        <taxon>Chitinophagaceae</taxon>
        <taxon>Chitinophaga</taxon>
    </lineage>
</organism>
<dbReference type="OrthoDB" id="9771205at2"/>
<dbReference type="Gene3D" id="1.20.1600.10">
    <property type="entry name" value="Outer membrane efflux proteins (OEP)"/>
    <property type="match status" value="1"/>
</dbReference>
<dbReference type="GO" id="GO:0015288">
    <property type="term" value="F:porin activity"/>
    <property type="evidence" value="ECO:0007669"/>
    <property type="project" value="TreeGrafter"/>
</dbReference>
<feature type="signal peptide" evidence="8">
    <location>
        <begin position="1"/>
        <end position="19"/>
    </location>
</feature>
<keyword evidence="4" id="KW-1134">Transmembrane beta strand</keyword>
<accession>A0A1H7IAQ2</accession>
<dbReference type="InterPro" id="IPR051906">
    <property type="entry name" value="TolC-like"/>
</dbReference>
<gene>
    <name evidence="9" type="ORF">SAMN04488505_101507</name>
</gene>
<evidence type="ECO:0000256" key="8">
    <source>
        <dbReference type="SAM" id="SignalP"/>
    </source>
</evidence>
<dbReference type="EMBL" id="FOBB01000001">
    <property type="protein sequence ID" value="SEK59623.1"/>
    <property type="molecule type" value="Genomic_DNA"/>
</dbReference>
<keyword evidence="7" id="KW-0998">Cell outer membrane</keyword>
<protein>
    <submittedName>
        <fullName evidence="9">Outer membrane protein TolC</fullName>
    </submittedName>
</protein>
<feature type="chain" id="PRO_5011559389" evidence="8">
    <location>
        <begin position="20"/>
        <end position="439"/>
    </location>
</feature>
<dbReference type="Proteomes" id="UP000198984">
    <property type="component" value="Unassembled WGS sequence"/>
</dbReference>